<evidence type="ECO:0000313" key="5">
    <source>
        <dbReference type="Proteomes" id="UP001601059"/>
    </source>
</evidence>
<dbReference type="RefSeq" id="WP_389360888.1">
    <property type="nucleotide sequence ID" value="NZ_JBIACK010000004.1"/>
</dbReference>
<dbReference type="InterPro" id="IPR003477">
    <property type="entry name" value="PemK-like"/>
</dbReference>
<sequence length="268" mass="30581">MPINEQQILTNIQNRTGYGQKANQDPLTRQQLGFTFSDSKQQLEQQNVELMLPFVLWNDIWNRYGTFGTRRNQLRNGFSGRKYARGRKVFVDFGYNIGREASMKHPAIVVAQFKELLIVAPETSDDGRPFSPDIEKVVIKCPKDGSVFMKDTIVELHQLRCIAKNRIIKDLGVSAKNYVLPNPLVDQLNLGFPRPMLSYGTDLEKTIELKVAWHYAPDVFHHMMHLMNQVEALEEENAELKAQLAELQRPILEAAVGERGEKDPSSGE</sequence>
<dbReference type="Pfam" id="PF02452">
    <property type="entry name" value="PemK_toxin"/>
    <property type="match status" value="1"/>
</dbReference>
<keyword evidence="5" id="KW-1185">Reference proteome</keyword>
<gene>
    <name evidence="4" type="ORF">ACFYKX_10795</name>
</gene>
<protein>
    <submittedName>
        <fullName evidence="4">Type II toxin-antitoxin system PemK/MazF family toxin</fullName>
    </submittedName>
</protein>
<dbReference type="InterPro" id="IPR011067">
    <property type="entry name" value="Plasmid_toxin/cell-grow_inhib"/>
</dbReference>
<reference evidence="4 5" key="1">
    <citation type="submission" date="2024-08" db="EMBL/GenBank/DDBJ databases">
        <title>Two novel Cytobacillus novel species.</title>
        <authorList>
            <person name="Liu G."/>
        </authorList>
    </citation>
    <scope>NUCLEOTIDE SEQUENCE [LARGE SCALE GENOMIC DNA]</scope>
    <source>
        <strain evidence="4 5">FJAT-54145</strain>
    </source>
</reference>
<feature type="coiled-coil region" evidence="3">
    <location>
        <begin position="223"/>
        <end position="250"/>
    </location>
</feature>
<keyword evidence="3" id="KW-0175">Coiled coil</keyword>
<evidence type="ECO:0000256" key="2">
    <source>
        <dbReference type="ARBA" id="ARBA00022649"/>
    </source>
</evidence>
<dbReference type="Proteomes" id="UP001601059">
    <property type="component" value="Unassembled WGS sequence"/>
</dbReference>
<evidence type="ECO:0000256" key="3">
    <source>
        <dbReference type="SAM" id="Coils"/>
    </source>
</evidence>
<keyword evidence="2" id="KW-1277">Toxin-antitoxin system</keyword>
<comment type="similarity">
    <text evidence="1">Belongs to the PemK/MazF family.</text>
</comment>
<dbReference type="SUPFAM" id="SSF50118">
    <property type="entry name" value="Cell growth inhibitor/plasmid maintenance toxic component"/>
    <property type="match status" value="1"/>
</dbReference>
<organism evidence="4 5">
    <name type="scientific">Cytobacillus spartinae</name>
    <dbReference type="NCBI Taxonomy" id="3299023"/>
    <lineage>
        <taxon>Bacteria</taxon>
        <taxon>Bacillati</taxon>
        <taxon>Bacillota</taxon>
        <taxon>Bacilli</taxon>
        <taxon>Bacillales</taxon>
        <taxon>Bacillaceae</taxon>
        <taxon>Cytobacillus</taxon>
    </lineage>
</organism>
<dbReference type="EMBL" id="JBIACK010000004">
    <property type="protein sequence ID" value="MFE8701082.1"/>
    <property type="molecule type" value="Genomic_DNA"/>
</dbReference>
<name>A0ABW6KA62_9BACI</name>
<accession>A0ABW6KA62</accession>
<evidence type="ECO:0000256" key="1">
    <source>
        <dbReference type="ARBA" id="ARBA00007521"/>
    </source>
</evidence>
<dbReference type="Gene3D" id="2.30.30.110">
    <property type="match status" value="1"/>
</dbReference>
<proteinExistence type="inferred from homology"/>
<comment type="caution">
    <text evidence="4">The sequence shown here is derived from an EMBL/GenBank/DDBJ whole genome shotgun (WGS) entry which is preliminary data.</text>
</comment>
<evidence type="ECO:0000313" key="4">
    <source>
        <dbReference type="EMBL" id="MFE8701082.1"/>
    </source>
</evidence>